<dbReference type="PANTHER" id="PTHR30451:SF5">
    <property type="entry name" value="SLR0019 PROTEIN"/>
    <property type="match status" value="1"/>
</dbReference>
<comment type="caution">
    <text evidence="2">The sequence shown here is derived from an EMBL/GenBank/DDBJ whole genome shotgun (WGS) entry which is preliminary data.</text>
</comment>
<dbReference type="InterPro" id="IPR000015">
    <property type="entry name" value="Fimb_usher"/>
</dbReference>
<keyword evidence="3" id="KW-1185">Reference proteome</keyword>
<name>A0ABW0NH51_9BURK</name>
<dbReference type="Pfam" id="PF00577">
    <property type="entry name" value="Usher"/>
    <property type="match status" value="1"/>
</dbReference>
<sequence length="847" mass="90505">MPCSQALARNSIGRACRVCGPWLLVCLCVAPCIGWAAEPGSGKTRDELFLDVFKRPPPDIPISAYVVVAIDGAAPQKLRAVLSRDESALQLEGKPLAQLLSARLRPELVEQLRRRIDGQGWLSRRALEEAGIATAYDPRKFELTVTTAAQSRGKTTSYLNAAPVDLATADAIRPAPLSAFLNYNIKSSQLTQSVAGTTSREHTLGLAVDGALKAQDVVFEGAAFGQAGGGASAFQRGDMRLVVDQPQRAIRYSAGDLRYPVVGYQTVVDMGGVGVSRDYSLQPQWRNYQSGQFEFYLERPAEVKVWVNDSLVSTLQLPAGSHDLRGLAPAIGLNNTRLVIEDSSGRRQTLDFSFISSPMLLERDQSMFSYNAGFRRRLSDGAYRYDTGQPVLSASYLRGVSNVTTLGGYAQADRSRAVAGLQAIHALASSTVQLDAAASRSAGATWDVAARLDWLHLPDTRGPAVQSEVSLEYLGRNFGSINETLPAQRDRINLYSSLSLPLAGATTLRLNGSYTPARDAGRADAYNLAATLVRRWGKWTTTTVSLRTRRFATGERDTGVALGISFSFGDGSGNVYAARESESGATTVAWNSVRPGNAALPYGFASVRAGPGPHEAIAGAGYWGRQGLAEAAQTHREFDSAAGRYRTDETALRMQGSLVFADGAFGLGRSVADNFAIVKGKEGLAGVPIKVDPDSQGGSAASSGWLGPAVVSDLASYQLRELRVEPVDPPIGASPEKLRYMLAPAYKSGFLLELGKEVAMVAVGRLVDGSGQPLPHLPIEIRRIGDAAARPLLTFTGRSGSFQLPDAKPGRYEIRPAATAPWGSVAVDLPQAPDGLLRLGDVRLPAR</sequence>
<reference evidence="3" key="1">
    <citation type="journal article" date="2019" name="Int. J. Syst. Evol. Microbiol.">
        <title>The Global Catalogue of Microorganisms (GCM) 10K type strain sequencing project: providing services to taxonomists for standard genome sequencing and annotation.</title>
        <authorList>
            <consortium name="The Broad Institute Genomics Platform"/>
            <consortium name="The Broad Institute Genome Sequencing Center for Infectious Disease"/>
            <person name="Wu L."/>
            <person name="Ma J."/>
        </authorList>
    </citation>
    <scope>NUCLEOTIDE SEQUENCE [LARGE SCALE GENOMIC DNA]</scope>
    <source>
        <strain evidence="3">CCUG 57401</strain>
    </source>
</reference>
<protein>
    <submittedName>
        <fullName evidence="2">Fimbria/pilus outer membrane usher protein</fullName>
    </submittedName>
</protein>
<evidence type="ECO:0000313" key="3">
    <source>
        <dbReference type="Proteomes" id="UP001596037"/>
    </source>
</evidence>
<dbReference type="EMBL" id="JBHSMF010000009">
    <property type="protein sequence ID" value="MFC5499009.1"/>
    <property type="molecule type" value="Genomic_DNA"/>
</dbReference>
<dbReference type="RefSeq" id="WP_376851083.1">
    <property type="nucleotide sequence ID" value="NZ_JBHSMF010000009.1"/>
</dbReference>
<feature type="chain" id="PRO_5045220722" evidence="1">
    <location>
        <begin position="37"/>
        <end position="847"/>
    </location>
</feature>
<keyword evidence="1" id="KW-0732">Signal</keyword>
<dbReference type="PANTHER" id="PTHR30451">
    <property type="entry name" value="OUTER MEMBRANE USHER PROTEIN"/>
    <property type="match status" value="1"/>
</dbReference>
<evidence type="ECO:0000313" key="2">
    <source>
        <dbReference type="EMBL" id="MFC5499009.1"/>
    </source>
</evidence>
<gene>
    <name evidence="2" type="ORF">ACFPOE_15790</name>
</gene>
<proteinExistence type="predicted"/>
<evidence type="ECO:0000256" key="1">
    <source>
        <dbReference type="SAM" id="SignalP"/>
    </source>
</evidence>
<accession>A0ABW0NH51</accession>
<organism evidence="2 3">
    <name type="scientific">Caenimonas terrae</name>
    <dbReference type="NCBI Taxonomy" id="696074"/>
    <lineage>
        <taxon>Bacteria</taxon>
        <taxon>Pseudomonadati</taxon>
        <taxon>Pseudomonadota</taxon>
        <taxon>Betaproteobacteria</taxon>
        <taxon>Burkholderiales</taxon>
        <taxon>Comamonadaceae</taxon>
        <taxon>Caenimonas</taxon>
    </lineage>
</organism>
<dbReference type="Gene3D" id="2.60.40.3110">
    <property type="match status" value="1"/>
</dbReference>
<feature type="signal peptide" evidence="1">
    <location>
        <begin position="1"/>
        <end position="36"/>
    </location>
</feature>
<dbReference type="Proteomes" id="UP001596037">
    <property type="component" value="Unassembled WGS sequence"/>
</dbReference>